<organism evidence="4 5">
    <name type="scientific">Cohnella rhizosphaerae</name>
    <dbReference type="NCBI Taxonomy" id="1457232"/>
    <lineage>
        <taxon>Bacteria</taxon>
        <taxon>Bacillati</taxon>
        <taxon>Bacillota</taxon>
        <taxon>Bacilli</taxon>
        <taxon>Bacillales</taxon>
        <taxon>Paenibacillaceae</taxon>
        <taxon>Cohnella</taxon>
    </lineage>
</organism>
<feature type="signal peptide" evidence="2">
    <location>
        <begin position="1"/>
        <end position="24"/>
    </location>
</feature>
<keyword evidence="2" id="KW-0732">Signal</keyword>
<dbReference type="InterPro" id="IPR012854">
    <property type="entry name" value="Cu_amine_oxidase-like_N"/>
</dbReference>
<dbReference type="SUPFAM" id="SSF55383">
    <property type="entry name" value="Copper amine oxidase, domain N"/>
    <property type="match status" value="1"/>
</dbReference>
<evidence type="ECO:0000256" key="1">
    <source>
        <dbReference type="SAM" id="MobiDB-lite"/>
    </source>
</evidence>
<dbReference type="Pfam" id="PF07833">
    <property type="entry name" value="Cu_amine_oxidN1"/>
    <property type="match status" value="1"/>
</dbReference>
<dbReference type="EMBL" id="JAPDIA010000008">
    <property type="protein sequence ID" value="MDG0812812.1"/>
    <property type="molecule type" value="Genomic_DNA"/>
</dbReference>
<name>A0A9X4L3J3_9BACL</name>
<dbReference type="InterPro" id="IPR036582">
    <property type="entry name" value="Mao_N_sf"/>
</dbReference>
<feature type="compositionally biased region" description="Low complexity" evidence="1">
    <location>
        <begin position="164"/>
        <end position="174"/>
    </location>
</feature>
<evidence type="ECO:0000313" key="4">
    <source>
        <dbReference type="EMBL" id="MDG0812812.1"/>
    </source>
</evidence>
<accession>A0A9X4L3J3</accession>
<feature type="domain" description="Copper amine oxidase-like N-terminal" evidence="3">
    <location>
        <begin position="39"/>
        <end position="145"/>
    </location>
</feature>
<sequence length="329" mass="36018">MKRMNALLASLLAAAIALPATASAQGSNSSTQGQIQVYMDQQKLNFDVPPVNQEGTTLVQFRTIFEKLGYSVKWNQSNRSVTAFKEGTTIVLYINVKKAYINNVEVSLEKAPAIINGSTLVPLRFVSETSGRTVMWYGNTRTIAIGNAVITPSGSPTPSPTPVPTATQTITPTPSATPSPTPTPTATPTPIVTPIPTPMKRATEVGDGYRGYVSKDGKMDSGTILIDRTEILGGLMSIYYDLLPIKTTEWPNVDGFIEVRSAFDYTSVRDEIRSETDWDSFVIIHNLDNTKQYEYSSKSKKRFCRCRGSGVSSDKFNIATTGYEYCYAN</sequence>
<keyword evidence="5" id="KW-1185">Reference proteome</keyword>
<evidence type="ECO:0000259" key="3">
    <source>
        <dbReference type="Pfam" id="PF07833"/>
    </source>
</evidence>
<protein>
    <submittedName>
        <fullName evidence="4">Copper amine oxidase N-terminal domain-containing protein</fullName>
    </submittedName>
</protein>
<dbReference type="Proteomes" id="UP001153404">
    <property type="component" value="Unassembled WGS sequence"/>
</dbReference>
<dbReference type="AlphaFoldDB" id="A0A9X4L3J3"/>
<feature type="region of interest" description="Disordered" evidence="1">
    <location>
        <begin position="151"/>
        <end position="200"/>
    </location>
</feature>
<evidence type="ECO:0000313" key="5">
    <source>
        <dbReference type="Proteomes" id="UP001153404"/>
    </source>
</evidence>
<proteinExistence type="predicted"/>
<evidence type="ECO:0000256" key="2">
    <source>
        <dbReference type="SAM" id="SignalP"/>
    </source>
</evidence>
<feature type="compositionally biased region" description="Pro residues" evidence="1">
    <location>
        <begin position="175"/>
        <end position="197"/>
    </location>
</feature>
<comment type="caution">
    <text evidence="4">The sequence shown here is derived from an EMBL/GenBank/DDBJ whole genome shotgun (WGS) entry which is preliminary data.</text>
</comment>
<gene>
    <name evidence="4" type="ORF">OMP40_28420</name>
</gene>
<dbReference type="RefSeq" id="WP_277536352.1">
    <property type="nucleotide sequence ID" value="NZ_JAPDIA010000008.1"/>
</dbReference>
<reference evidence="4" key="1">
    <citation type="submission" date="2022-10" db="EMBL/GenBank/DDBJ databases">
        <title>Comparative genomic analysis of Cohnella hashimotonis sp. nov., isolated from the International Space Station.</title>
        <authorList>
            <person name="Simpson A."/>
            <person name="Venkateswaran K."/>
        </authorList>
    </citation>
    <scope>NUCLEOTIDE SEQUENCE</scope>
    <source>
        <strain evidence="4">DSM 28161</strain>
    </source>
</reference>
<feature type="chain" id="PRO_5040880320" evidence="2">
    <location>
        <begin position="25"/>
        <end position="329"/>
    </location>
</feature>
<dbReference type="Gene3D" id="3.30.457.10">
    <property type="entry name" value="Copper amine oxidase-like, N-terminal domain"/>
    <property type="match status" value="1"/>
</dbReference>